<evidence type="ECO:0000256" key="10">
    <source>
        <dbReference type="ARBA" id="ARBA00022857"/>
    </source>
</evidence>
<evidence type="ECO:0000259" key="17">
    <source>
        <dbReference type="PROSITE" id="PS51747"/>
    </source>
</evidence>
<feature type="binding site" evidence="15">
    <location>
        <position position="298"/>
    </location>
    <ligand>
        <name>substrate</name>
    </ligand>
</feature>
<keyword evidence="9 13" id="KW-0862">Zinc</keyword>
<dbReference type="AlphaFoldDB" id="A0A0R0AAR1"/>
<dbReference type="InterPro" id="IPR016193">
    <property type="entry name" value="Cytidine_deaminase-like"/>
</dbReference>
<evidence type="ECO:0000256" key="1">
    <source>
        <dbReference type="ARBA" id="ARBA00002151"/>
    </source>
</evidence>
<evidence type="ECO:0000256" key="11">
    <source>
        <dbReference type="ARBA" id="ARBA00023002"/>
    </source>
</evidence>
<dbReference type="PANTHER" id="PTHR38011:SF7">
    <property type="entry name" value="2,5-DIAMINO-6-RIBOSYLAMINO-4(3H)-PYRIMIDINONE 5'-PHOSPHATE REDUCTASE"/>
    <property type="match status" value="1"/>
</dbReference>
<comment type="caution">
    <text evidence="18">The sequence shown here is derived from an EMBL/GenBank/DDBJ whole genome shotgun (WGS) entry which is preliminary data.</text>
</comment>
<feature type="binding site" evidence="15">
    <location>
        <position position="177"/>
    </location>
    <ligand>
        <name>substrate</name>
    </ligand>
</feature>
<dbReference type="PIRSF" id="PIRSF006769">
    <property type="entry name" value="RibD"/>
    <property type="match status" value="1"/>
</dbReference>
<keyword evidence="10 13" id="KW-0521">NADP</keyword>
<dbReference type="CDD" id="cd01284">
    <property type="entry name" value="Riboflavin_deaminase-reductase"/>
    <property type="match status" value="1"/>
</dbReference>
<evidence type="ECO:0000256" key="3">
    <source>
        <dbReference type="ARBA" id="ARBA00004910"/>
    </source>
</evidence>
<comment type="function">
    <text evidence="1 13">Converts 2,5-diamino-6-(ribosylamino)-4(3h)-pyrimidinone 5'-phosphate into 5-amino-6-(ribosylamino)-2,4(1h,3h)-pyrimidinedione 5'-phosphate.</text>
</comment>
<feature type="binding site" evidence="16">
    <location>
        <position position="93"/>
    </location>
    <ligand>
        <name>Zn(2+)</name>
        <dbReference type="ChEBI" id="CHEBI:29105"/>
        <note>catalytic</note>
    </ligand>
</feature>
<dbReference type="SUPFAM" id="SSF53927">
    <property type="entry name" value="Cytidine deaminase-like"/>
    <property type="match status" value="1"/>
</dbReference>
<dbReference type="Gene3D" id="3.40.430.10">
    <property type="entry name" value="Dihydrofolate Reductase, subunit A"/>
    <property type="match status" value="1"/>
</dbReference>
<evidence type="ECO:0000256" key="4">
    <source>
        <dbReference type="ARBA" id="ARBA00005259"/>
    </source>
</evidence>
<evidence type="ECO:0000256" key="15">
    <source>
        <dbReference type="PIRSR" id="PIRSR006769-2"/>
    </source>
</evidence>
<comment type="catalytic activity">
    <reaction evidence="13">
        <text>5-amino-6-(5-phospho-D-ribitylamino)uracil + NADP(+) = 5-amino-6-(5-phospho-D-ribosylamino)uracil + NADPH + H(+)</text>
        <dbReference type="Rhea" id="RHEA:17845"/>
        <dbReference type="ChEBI" id="CHEBI:15378"/>
        <dbReference type="ChEBI" id="CHEBI:57783"/>
        <dbReference type="ChEBI" id="CHEBI:58349"/>
        <dbReference type="ChEBI" id="CHEBI:58421"/>
        <dbReference type="ChEBI" id="CHEBI:58453"/>
        <dbReference type="EC" id="1.1.1.193"/>
    </reaction>
</comment>
<keyword evidence="6 13" id="KW-0686">Riboflavin biosynthesis</keyword>
<evidence type="ECO:0000256" key="7">
    <source>
        <dbReference type="ARBA" id="ARBA00022723"/>
    </source>
</evidence>
<dbReference type="EMBL" id="LLXS01000021">
    <property type="protein sequence ID" value="KRG42028.1"/>
    <property type="molecule type" value="Genomic_DNA"/>
</dbReference>
<evidence type="ECO:0000256" key="14">
    <source>
        <dbReference type="PIRSR" id="PIRSR006769-1"/>
    </source>
</evidence>
<dbReference type="GO" id="GO:0008835">
    <property type="term" value="F:diaminohydroxyphosphoribosylaminopyrimidine deaminase activity"/>
    <property type="evidence" value="ECO:0007669"/>
    <property type="project" value="UniProtKB-EC"/>
</dbReference>
<evidence type="ECO:0000313" key="18">
    <source>
        <dbReference type="EMBL" id="KRG42028.1"/>
    </source>
</evidence>
<dbReference type="InterPro" id="IPR002734">
    <property type="entry name" value="RibDG_C"/>
</dbReference>
<dbReference type="GO" id="GO:0009231">
    <property type="term" value="P:riboflavin biosynthetic process"/>
    <property type="evidence" value="ECO:0007669"/>
    <property type="project" value="UniProtKB-UniPathway"/>
</dbReference>
<dbReference type="PANTHER" id="PTHR38011">
    <property type="entry name" value="DIHYDROFOLATE REDUCTASE FAMILY PROTEIN (AFU_ORTHOLOGUE AFUA_8G06820)"/>
    <property type="match status" value="1"/>
</dbReference>
<feature type="binding site" evidence="15">
    <location>
        <position position="205"/>
    </location>
    <ligand>
        <name>NADP(+)</name>
        <dbReference type="ChEBI" id="CHEBI:58349"/>
    </ligand>
</feature>
<name>A0A0R0AAR1_9GAMM</name>
<organism evidence="18 19">
    <name type="scientific">Stenotrophomonas pictorum JCM 9942</name>
    <dbReference type="NCBI Taxonomy" id="1236960"/>
    <lineage>
        <taxon>Bacteria</taxon>
        <taxon>Pseudomonadati</taxon>
        <taxon>Pseudomonadota</taxon>
        <taxon>Gammaproteobacteria</taxon>
        <taxon>Lysobacterales</taxon>
        <taxon>Lysobacteraceae</taxon>
        <taxon>Stenotrophomonas</taxon>
    </lineage>
</organism>
<keyword evidence="12" id="KW-0511">Multifunctional enzyme</keyword>
<feature type="binding site" evidence="15">
    <location>
        <position position="213"/>
    </location>
    <ligand>
        <name>substrate</name>
    </ligand>
</feature>
<accession>A0A0R0AAR1</accession>
<dbReference type="InterPro" id="IPR002125">
    <property type="entry name" value="CMP_dCMP_dom"/>
</dbReference>
<evidence type="ECO:0000256" key="16">
    <source>
        <dbReference type="PIRSR" id="PIRSR006769-3"/>
    </source>
</evidence>
<reference evidence="18 19" key="1">
    <citation type="submission" date="2015-10" db="EMBL/GenBank/DDBJ databases">
        <title>Genome sequencing and analysis of members of genus Stenotrophomonas.</title>
        <authorList>
            <person name="Patil P.P."/>
            <person name="Midha S."/>
            <person name="Patil P.B."/>
        </authorList>
    </citation>
    <scope>NUCLEOTIDE SEQUENCE [LARGE SCALE GENOMIC DNA]</scope>
    <source>
        <strain evidence="18 19">JCM 9942</strain>
    </source>
</reference>
<dbReference type="Proteomes" id="UP000050836">
    <property type="component" value="Unassembled WGS sequence"/>
</dbReference>
<evidence type="ECO:0000256" key="6">
    <source>
        <dbReference type="ARBA" id="ARBA00022619"/>
    </source>
</evidence>
<evidence type="ECO:0000313" key="19">
    <source>
        <dbReference type="Proteomes" id="UP000050836"/>
    </source>
</evidence>
<evidence type="ECO:0000256" key="5">
    <source>
        <dbReference type="ARBA" id="ARBA00007417"/>
    </source>
</evidence>
<feature type="active site" description="Proton donor" evidence="14">
    <location>
        <position position="61"/>
    </location>
</feature>
<dbReference type="NCBIfam" id="TIGR00326">
    <property type="entry name" value="eubact_ribD"/>
    <property type="match status" value="1"/>
</dbReference>
<evidence type="ECO:0000256" key="13">
    <source>
        <dbReference type="PIRNR" id="PIRNR006769"/>
    </source>
</evidence>
<feature type="binding site" evidence="15">
    <location>
        <position position="193"/>
    </location>
    <ligand>
        <name>substrate</name>
    </ligand>
</feature>
<dbReference type="EC" id="3.5.4.26" evidence="13"/>
<evidence type="ECO:0000256" key="12">
    <source>
        <dbReference type="ARBA" id="ARBA00023268"/>
    </source>
</evidence>
<keyword evidence="11 13" id="KW-0560">Oxidoreductase</keyword>
<dbReference type="FunFam" id="3.40.140.10:FF:000025">
    <property type="entry name" value="Riboflavin biosynthesis protein RibD"/>
    <property type="match status" value="1"/>
</dbReference>
<dbReference type="GO" id="GO:0008703">
    <property type="term" value="F:5-amino-6-(5-phosphoribosylamino)uracil reductase activity"/>
    <property type="evidence" value="ECO:0007669"/>
    <property type="project" value="UniProtKB-EC"/>
</dbReference>
<dbReference type="GO" id="GO:0008270">
    <property type="term" value="F:zinc ion binding"/>
    <property type="evidence" value="ECO:0007669"/>
    <property type="project" value="InterPro"/>
</dbReference>
<comment type="pathway">
    <text evidence="2 13">Cofactor biosynthesis; riboflavin biosynthesis; 5-amino-6-(D-ribitylamino)uracil from GTP: step 2/4.</text>
</comment>
<feature type="binding site" evidence="15">
    <location>
        <position position="216"/>
    </location>
    <ligand>
        <name>substrate</name>
    </ligand>
</feature>
<dbReference type="Pfam" id="PF01872">
    <property type="entry name" value="RibD_C"/>
    <property type="match status" value="1"/>
</dbReference>
<dbReference type="Pfam" id="PF00383">
    <property type="entry name" value="dCMP_cyt_deam_1"/>
    <property type="match status" value="1"/>
</dbReference>
<sequence>MRSPMSHFTANDHLLMARALRLAERAAWTTRPNPMVGCVIAQGEEVVGEGWHQRAGGPHAEVFALRQAGGRARGATAYVTLEPCAHYGRTPPCALALIQAGVSRVVAAMADPFPDVDGGGFALLRQAGITVEVGLMAAQARVLNAGFLSRIERGRPLVRVKLAGSLDGRTAMADGQSKWITGEAARADVQHWRARAGAILTGAATVLADDPALTARPEHGEFLPPLRVVLDARLRTLDCVRVREGGAPTLYLHDPALAAPVLAGVEFVPSPLQADGRFDLAAVMALLAARGINEVHVEAGPTLCGALLQAGLVDELLLYIAPLLMGDAARPLLAGLGIATMAQTVPLELADVRMLGKDLRLLLRPV</sequence>
<feature type="binding site" evidence="15">
    <location>
        <position position="179"/>
    </location>
    <ligand>
        <name>NADP(+)</name>
        <dbReference type="ChEBI" id="CHEBI:58349"/>
    </ligand>
</feature>
<feature type="binding site" evidence="15">
    <location>
        <position position="163"/>
    </location>
    <ligand>
        <name>NADP(+)</name>
        <dbReference type="ChEBI" id="CHEBI:58349"/>
    </ligand>
</feature>
<evidence type="ECO:0000256" key="9">
    <source>
        <dbReference type="ARBA" id="ARBA00022833"/>
    </source>
</evidence>
<evidence type="ECO:0000256" key="8">
    <source>
        <dbReference type="ARBA" id="ARBA00022801"/>
    </source>
</evidence>
<proteinExistence type="inferred from homology"/>
<dbReference type="GO" id="GO:0050661">
    <property type="term" value="F:NADP binding"/>
    <property type="evidence" value="ECO:0007669"/>
    <property type="project" value="InterPro"/>
</dbReference>
<protein>
    <recommendedName>
        <fullName evidence="13">Riboflavin biosynthesis protein RibD</fullName>
    </recommendedName>
    <domain>
        <recommendedName>
            <fullName evidence="13">Diaminohydroxyphosphoribosylaminopyrimidine deaminase</fullName>
            <shortName evidence="13">DRAP deaminase</shortName>
            <ecNumber evidence="13">3.5.4.26</ecNumber>
        </recommendedName>
        <alternativeName>
            <fullName evidence="13">Riboflavin-specific deaminase</fullName>
        </alternativeName>
    </domain>
    <domain>
        <recommendedName>
            <fullName evidence="13">5-amino-6-(5-phosphoribosylamino)uracil reductase</fullName>
            <ecNumber evidence="13">1.1.1.193</ecNumber>
        </recommendedName>
        <alternativeName>
            <fullName evidence="13">HTP reductase</fullName>
        </alternativeName>
    </domain>
</protein>
<dbReference type="InterPro" id="IPR024072">
    <property type="entry name" value="DHFR-like_dom_sf"/>
</dbReference>
<feature type="binding site" evidence="15">
    <location>
        <position position="209"/>
    </location>
    <ligand>
        <name>NADP(+)</name>
        <dbReference type="ChEBI" id="CHEBI:58349"/>
    </ligand>
</feature>
<dbReference type="PROSITE" id="PS51747">
    <property type="entry name" value="CYT_DCMP_DEAMINASES_2"/>
    <property type="match status" value="1"/>
</dbReference>
<dbReference type="InterPro" id="IPR016192">
    <property type="entry name" value="APOBEC/CMP_deaminase_Zn-bd"/>
</dbReference>
<feature type="binding site" evidence="16">
    <location>
        <position position="59"/>
    </location>
    <ligand>
        <name>Zn(2+)</name>
        <dbReference type="ChEBI" id="CHEBI:29105"/>
        <note>catalytic</note>
    </ligand>
</feature>
<dbReference type="PROSITE" id="PS00903">
    <property type="entry name" value="CYT_DCMP_DEAMINASES_1"/>
    <property type="match status" value="1"/>
</dbReference>
<keyword evidence="8 13" id="KW-0378">Hydrolase</keyword>
<dbReference type="EC" id="1.1.1.193" evidence="13"/>
<keyword evidence="19" id="KW-1185">Reference proteome</keyword>
<evidence type="ECO:0000256" key="2">
    <source>
        <dbReference type="ARBA" id="ARBA00004882"/>
    </source>
</evidence>
<keyword evidence="7 13" id="KW-0479">Metal-binding</keyword>
<dbReference type="SUPFAM" id="SSF53597">
    <property type="entry name" value="Dihydrofolate reductase-like"/>
    <property type="match status" value="1"/>
</dbReference>
<comment type="similarity">
    <text evidence="4 13">In the N-terminal section; belongs to the cytidine and deoxycytidylate deaminase family.</text>
</comment>
<comment type="similarity">
    <text evidence="5 13">In the C-terminal section; belongs to the HTP reductase family.</text>
</comment>
<gene>
    <name evidence="18" type="ORF">ARC78_10125</name>
</gene>
<comment type="cofactor">
    <cofactor evidence="13 16">
        <name>Zn(2+)</name>
        <dbReference type="ChEBI" id="CHEBI:29105"/>
    </cofactor>
    <text evidence="13 16">Binds 1 zinc ion.</text>
</comment>
<dbReference type="InterPro" id="IPR050765">
    <property type="entry name" value="Riboflavin_Biosynth_HTPR"/>
</dbReference>
<dbReference type="Gene3D" id="3.40.140.10">
    <property type="entry name" value="Cytidine Deaminase, domain 2"/>
    <property type="match status" value="1"/>
</dbReference>
<feature type="binding site" evidence="16">
    <location>
        <position position="84"/>
    </location>
    <ligand>
        <name>Zn(2+)</name>
        <dbReference type="ChEBI" id="CHEBI:29105"/>
        <note>catalytic</note>
    </ligand>
</feature>
<dbReference type="NCBIfam" id="TIGR00227">
    <property type="entry name" value="ribD_Cterm"/>
    <property type="match status" value="1"/>
</dbReference>
<dbReference type="UniPathway" id="UPA00275">
    <property type="reaction ID" value="UER00401"/>
</dbReference>
<comment type="catalytic activity">
    <reaction evidence="13">
        <text>2,5-diamino-6-hydroxy-4-(5-phosphoribosylamino)-pyrimidine + H2O + H(+) = 5-amino-6-(5-phospho-D-ribosylamino)uracil + NH4(+)</text>
        <dbReference type="Rhea" id="RHEA:21868"/>
        <dbReference type="ChEBI" id="CHEBI:15377"/>
        <dbReference type="ChEBI" id="CHEBI:15378"/>
        <dbReference type="ChEBI" id="CHEBI:28938"/>
        <dbReference type="ChEBI" id="CHEBI:58453"/>
        <dbReference type="ChEBI" id="CHEBI:58614"/>
        <dbReference type="EC" id="3.5.4.26"/>
    </reaction>
</comment>
<feature type="domain" description="CMP/dCMP-type deaminase" evidence="17">
    <location>
        <begin position="10"/>
        <end position="132"/>
    </location>
</feature>
<comment type="pathway">
    <text evidence="3 13">Cofactor biosynthesis; riboflavin biosynthesis; 5-amino-6-(D-ribitylamino)uracil from GTP: step 3/4.</text>
</comment>
<dbReference type="InterPro" id="IPR004794">
    <property type="entry name" value="Eubact_RibD"/>
</dbReference>
<feature type="binding site" evidence="15">
    <location>
        <begin position="300"/>
        <end position="306"/>
    </location>
    <ligand>
        <name>NADP(+)</name>
        <dbReference type="ChEBI" id="CHEBI:58349"/>
    </ligand>
</feature>
<dbReference type="InterPro" id="IPR011549">
    <property type="entry name" value="RibD_C"/>
</dbReference>